<dbReference type="Proteomes" id="UP000009234">
    <property type="component" value="Chromosome"/>
</dbReference>
<reference evidence="2" key="1">
    <citation type="submission" date="2011-05" db="EMBL/GenBank/DDBJ databases">
        <title>Complete sequence of Desulfotomaculum ruminis DSM 2154.</title>
        <authorList>
            <person name="Lucas S."/>
            <person name="Copeland A."/>
            <person name="Lapidus A."/>
            <person name="Cheng J.-F."/>
            <person name="Goodwin L."/>
            <person name="Pitluck S."/>
            <person name="Lu M."/>
            <person name="Detter J.C."/>
            <person name="Han C."/>
            <person name="Tapia R."/>
            <person name="Land M."/>
            <person name="Hauser L."/>
            <person name="Kyrpides N."/>
            <person name="Ivanova N."/>
            <person name="Mikhailova N."/>
            <person name="Pagani I."/>
            <person name="Stams A.J.M."/>
            <person name="Plugge C.M."/>
            <person name="Muyzer G."/>
            <person name="Kuever J."/>
            <person name="Parshina S.N."/>
            <person name="Ivanova A.E."/>
            <person name="Nazina T.N."/>
            <person name="Brambilla E."/>
            <person name="Spring S."/>
            <person name="Klenk H.-P."/>
            <person name="Woyke T."/>
        </authorList>
    </citation>
    <scope>NUCLEOTIDE SEQUENCE [LARGE SCALE GENOMIC DNA]</scope>
    <source>
        <strain evidence="2">ATCC 23193 / DSM 2154 / NCIB 8452 / DL</strain>
    </source>
</reference>
<dbReference type="KEGG" id="dru:Desru_3781"/>
<name>F6DQ37_DESRL</name>
<evidence type="ECO:0000313" key="2">
    <source>
        <dbReference type="Proteomes" id="UP000009234"/>
    </source>
</evidence>
<dbReference type="SUPFAM" id="SSF143011">
    <property type="entry name" value="RelE-like"/>
    <property type="match status" value="1"/>
</dbReference>
<dbReference type="eggNOG" id="COG3041">
    <property type="taxonomic scope" value="Bacteria"/>
</dbReference>
<evidence type="ECO:0008006" key="3">
    <source>
        <dbReference type="Google" id="ProtNLM"/>
    </source>
</evidence>
<evidence type="ECO:0000313" key="1">
    <source>
        <dbReference type="EMBL" id="AEG61981.1"/>
    </source>
</evidence>
<dbReference type="EMBL" id="CP002780">
    <property type="protein sequence ID" value="AEG61981.1"/>
    <property type="molecule type" value="Genomic_DNA"/>
</dbReference>
<protein>
    <recommendedName>
        <fullName evidence="3">DNA helicase</fullName>
    </recommendedName>
</protein>
<accession>F6DQ37</accession>
<gene>
    <name evidence="1" type="ordered locus">Desru_3781</name>
</gene>
<dbReference type="HOGENOM" id="CLU_161929_0_1_9"/>
<dbReference type="STRING" id="696281.Desru_3781"/>
<dbReference type="Gene3D" id="3.30.2310.20">
    <property type="entry name" value="RelE-like"/>
    <property type="match status" value="1"/>
</dbReference>
<sequence length="85" mass="10022">MPKILRTDKFVEEFLHLDSKEKKQVIKTLQLLESNPRHPSLQVHRIKGTALWEAYANKDIRVIYEQTGDTLLLLVCGHHDLLKRY</sequence>
<reference evidence="1 2" key="2">
    <citation type="journal article" date="2012" name="Stand. Genomic Sci.">
        <title>Complete genome sequence of the sulfate-reducing firmicute Desulfotomaculum ruminis type strain (DL(T)).</title>
        <authorList>
            <person name="Spring S."/>
            <person name="Visser M."/>
            <person name="Lu M."/>
            <person name="Copeland A."/>
            <person name="Lapidus A."/>
            <person name="Lucas S."/>
            <person name="Cheng J.F."/>
            <person name="Han C."/>
            <person name="Tapia R."/>
            <person name="Goodwin L.A."/>
            <person name="Pitluck S."/>
            <person name="Ivanova N."/>
            <person name="Land M."/>
            <person name="Hauser L."/>
            <person name="Larimer F."/>
            <person name="Rohde M."/>
            <person name="Goker M."/>
            <person name="Detter J.C."/>
            <person name="Kyrpides N.C."/>
            <person name="Woyke T."/>
            <person name="Schaap P.J."/>
            <person name="Plugge C.M."/>
            <person name="Muyzer G."/>
            <person name="Kuever J."/>
            <person name="Pereira I.A."/>
            <person name="Parshina S.N."/>
            <person name="Bernier-Latmani R."/>
            <person name="Stams A.J."/>
            <person name="Klenk H.P."/>
        </authorList>
    </citation>
    <scope>NUCLEOTIDE SEQUENCE [LARGE SCALE GENOMIC DNA]</scope>
    <source>
        <strain evidence="2">ATCC 23193 / DSM 2154 / NCIB 8452 / DL</strain>
    </source>
</reference>
<proteinExistence type="predicted"/>
<dbReference type="AlphaFoldDB" id="F6DQ37"/>
<dbReference type="RefSeq" id="WP_013843726.1">
    <property type="nucleotide sequence ID" value="NC_015589.1"/>
</dbReference>
<keyword evidence="2" id="KW-1185">Reference proteome</keyword>
<dbReference type="OrthoDB" id="5521312at2"/>
<organism evidence="1 2">
    <name type="scientific">Desulforamulus ruminis (strain ATCC 23193 / DSM 2154 / NCIMB 8452 / DL)</name>
    <name type="common">Desulfotomaculum ruminis</name>
    <dbReference type="NCBI Taxonomy" id="696281"/>
    <lineage>
        <taxon>Bacteria</taxon>
        <taxon>Bacillati</taxon>
        <taxon>Bacillota</taxon>
        <taxon>Clostridia</taxon>
        <taxon>Eubacteriales</taxon>
        <taxon>Peptococcaceae</taxon>
        <taxon>Desulforamulus</taxon>
    </lineage>
</organism>
<dbReference type="InterPro" id="IPR035093">
    <property type="entry name" value="RelE/ParE_toxin_dom_sf"/>
</dbReference>